<sequence length="140" mass="15818">MMFTKGAEEEEEAAAAWFAMDTLIFSEKGCNNRVLPVRIGKPNAGQSVDDQIRPILHNCFNSRFQPSALPPPIQSWDTPTSGILTPRAMAPPCVWKPPWFDQEVWSHVLQTVLPQQRQGDWLHQDQSSLIGTHTPLKSRE</sequence>
<name>A0A7J6F105_CANSA</name>
<proteinExistence type="predicted"/>
<comment type="caution">
    <text evidence="1">The sequence shown here is derived from an EMBL/GenBank/DDBJ whole genome shotgun (WGS) entry which is preliminary data.</text>
</comment>
<dbReference type="EMBL" id="JAATIP010000167">
    <property type="protein sequence ID" value="KAF4364393.1"/>
    <property type="molecule type" value="Genomic_DNA"/>
</dbReference>
<feature type="non-terminal residue" evidence="1">
    <location>
        <position position="140"/>
    </location>
</feature>
<protein>
    <submittedName>
        <fullName evidence="1">Uncharacterized protein</fullName>
    </submittedName>
</protein>
<reference evidence="1 2" key="1">
    <citation type="journal article" date="2020" name="bioRxiv">
        <title>Sequence and annotation of 42 cannabis genomes reveals extensive copy number variation in cannabinoid synthesis and pathogen resistance genes.</title>
        <authorList>
            <person name="Mckernan K.J."/>
            <person name="Helbert Y."/>
            <person name="Kane L.T."/>
            <person name="Ebling H."/>
            <person name="Zhang L."/>
            <person name="Liu B."/>
            <person name="Eaton Z."/>
            <person name="Mclaughlin S."/>
            <person name="Kingan S."/>
            <person name="Baybayan P."/>
            <person name="Concepcion G."/>
            <person name="Jordan M."/>
            <person name="Riva A."/>
            <person name="Barbazuk W."/>
            <person name="Harkins T."/>
        </authorList>
    </citation>
    <scope>NUCLEOTIDE SEQUENCE [LARGE SCALE GENOMIC DNA]</scope>
    <source>
        <strain evidence="2">cv. Jamaican Lion 4</strain>
        <tissue evidence="1">Leaf</tissue>
    </source>
</reference>
<organism evidence="1 2">
    <name type="scientific">Cannabis sativa</name>
    <name type="common">Hemp</name>
    <name type="synonym">Marijuana</name>
    <dbReference type="NCBI Taxonomy" id="3483"/>
    <lineage>
        <taxon>Eukaryota</taxon>
        <taxon>Viridiplantae</taxon>
        <taxon>Streptophyta</taxon>
        <taxon>Embryophyta</taxon>
        <taxon>Tracheophyta</taxon>
        <taxon>Spermatophyta</taxon>
        <taxon>Magnoliopsida</taxon>
        <taxon>eudicotyledons</taxon>
        <taxon>Gunneridae</taxon>
        <taxon>Pentapetalae</taxon>
        <taxon>rosids</taxon>
        <taxon>fabids</taxon>
        <taxon>Rosales</taxon>
        <taxon>Cannabaceae</taxon>
        <taxon>Cannabis</taxon>
    </lineage>
</organism>
<gene>
    <name evidence="1" type="ORF">F8388_006970</name>
</gene>
<evidence type="ECO:0000313" key="1">
    <source>
        <dbReference type="EMBL" id="KAF4364393.1"/>
    </source>
</evidence>
<accession>A0A7J6F105</accession>
<dbReference type="Proteomes" id="UP000525078">
    <property type="component" value="Unassembled WGS sequence"/>
</dbReference>
<dbReference type="AlphaFoldDB" id="A0A7J6F105"/>
<evidence type="ECO:0000313" key="2">
    <source>
        <dbReference type="Proteomes" id="UP000525078"/>
    </source>
</evidence>